<reference evidence="1 2" key="1">
    <citation type="journal article" date="2021" name="Front. Genet.">
        <title>Chromosome-Level Genome Assembly Reveals Significant Gene Expansion in the Toll and IMD Signaling Pathways of Dendrolimus kikuchii.</title>
        <authorList>
            <person name="Zhou J."/>
            <person name="Wu P."/>
            <person name="Xiong Z."/>
            <person name="Liu N."/>
            <person name="Zhao N."/>
            <person name="Ji M."/>
            <person name="Qiu Y."/>
            <person name="Yang B."/>
        </authorList>
    </citation>
    <scope>NUCLEOTIDE SEQUENCE [LARGE SCALE GENOMIC DNA]</scope>
    <source>
        <strain evidence="1">Ann1</strain>
    </source>
</reference>
<accession>A0ACC1D089</accession>
<comment type="caution">
    <text evidence="1">The sequence shown here is derived from an EMBL/GenBank/DDBJ whole genome shotgun (WGS) entry which is preliminary data.</text>
</comment>
<keyword evidence="2" id="KW-1185">Reference proteome</keyword>
<protein>
    <submittedName>
        <fullName evidence="1">Uncharacterized protein</fullName>
    </submittedName>
</protein>
<evidence type="ECO:0000313" key="1">
    <source>
        <dbReference type="EMBL" id="KAJ0177155.1"/>
    </source>
</evidence>
<sequence length="573" mass="65690">MYADFPTTIRFIEDNFDIKDTTPAQHSLFIMDLNCNNSRGILKQASAADKFVKPYRWFLFGITSINTENVLTTLDDLNIFIDSEVIVSENTDTNKYMLKLIYKIKRNSEWIEEYFGSWTEDNRLVKSWNILYNSITMRRKNIQQEPIVISVVVAHNRTKTKLLDLTDMTTDSASKSTYRHILPLYGFMNASKGLIYNNEWGVFKNNSWTGMIGQIVRGEAEIGGTVTFVTQKRIGVIEYITCPSTSTVKFVFREPSLSYQNNLFLLPFNPMVWCCMFAFVVLLIFILYINARWEVNKTTKYDGKALDSTTLRPNVSDITVLIVSAISQQGSGFELKGTLGRLVMFILFLTFLFLYTAYSASIVALLQSSSNQIRTLSDLLHSRLELGLENTVYNEYYFRTATEPVRKAIYDTKIAPKGQKAFISVEDGVKKMKNEPFAFNMYLGIGYRMVDKHFYEHEKCGLQEIAYIQESNPYIACRKNTPFMEIYKVGLFRIREHGIGKREESLLISKKPICTARGGSFRSVNMIDCYPILLMLLDGMLISISILALEKMMYYRKVLGATINPDAVAELDS</sequence>
<proteinExistence type="predicted"/>
<organism evidence="1 2">
    <name type="scientific">Dendrolimus kikuchii</name>
    <dbReference type="NCBI Taxonomy" id="765133"/>
    <lineage>
        <taxon>Eukaryota</taxon>
        <taxon>Metazoa</taxon>
        <taxon>Ecdysozoa</taxon>
        <taxon>Arthropoda</taxon>
        <taxon>Hexapoda</taxon>
        <taxon>Insecta</taxon>
        <taxon>Pterygota</taxon>
        <taxon>Neoptera</taxon>
        <taxon>Endopterygota</taxon>
        <taxon>Lepidoptera</taxon>
        <taxon>Glossata</taxon>
        <taxon>Ditrysia</taxon>
        <taxon>Bombycoidea</taxon>
        <taxon>Lasiocampidae</taxon>
        <taxon>Dendrolimus</taxon>
    </lineage>
</organism>
<evidence type="ECO:0000313" key="2">
    <source>
        <dbReference type="Proteomes" id="UP000824533"/>
    </source>
</evidence>
<dbReference type="Proteomes" id="UP000824533">
    <property type="component" value="Linkage Group LG12"/>
</dbReference>
<gene>
    <name evidence="1" type="ORF">K1T71_007164</name>
</gene>
<dbReference type="EMBL" id="CM034398">
    <property type="protein sequence ID" value="KAJ0177155.1"/>
    <property type="molecule type" value="Genomic_DNA"/>
</dbReference>
<name>A0ACC1D089_9NEOP</name>